<dbReference type="Proteomes" id="UP001599542">
    <property type="component" value="Unassembled WGS sequence"/>
</dbReference>
<reference evidence="1 2" key="1">
    <citation type="submission" date="2024-09" db="EMBL/GenBank/DDBJ databases">
        <title>The Natural Products Discovery Center: Release of the First 8490 Sequenced Strains for Exploring Actinobacteria Biosynthetic Diversity.</title>
        <authorList>
            <person name="Kalkreuter E."/>
            <person name="Kautsar S.A."/>
            <person name="Yang D."/>
            <person name="Bader C.D."/>
            <person name="Teijaro C.N."/>
            <person name="Fluegel L."/>
            <person name="Davis C.M."/>
            <person name="Simpson J.R."/>
            <person name="Lauterbach L."/>
            <person name="Steele A.D."/>
            <person name="Gui C."/>
            <person name="Meng S."/>
            <person name="Li G."/>
            <person name="Viehrig K."/>
            <person name="Ye F."/>
            <person name="Su P."/>
            <person name="Kiefer A.F."/>
            <person name="Nichols A."/>
            <person name="Cepeda A.J."/>
            <person name="Yan W."/>
            <person name="Fan B."/>
            <person name="Jiang Y."/>
            <person name="Adhikari A."/>
            <person name="Zheng C.-J."/>
            <person name="Schuster L."/>
            <person name="Cowan T.M."/>
            <person name="Smanski M.J."/>
            <person name="Chevrette M.G."/>
            <person name="De Carvalho L.P.S."/>
            <person name="Shen B."/>
        </authorList>
    </citation>
    <scope>NUCLEOTIDE SEQUENCE [LARGE SCALE GENOMIC DNA]</scope>
    <source>
        <strain evidence="1 2">NPDC058753</strain>
    </source>
</reference>
<accession>A0ABW6GRB9</accession>
<protein>
    <submittedName>
        <fullName evidence="1">Uncharacterized protein</fullName>
    </submittedName>
</protein>
<sequence>MTDNPQPYVWCFDHGRTHNFSDGAWCTAWWVPLVGATEPEALADKAARFGDARFYDQLPFAVQVELAEAREPQP</sequence>
<dbReference type="RefSeq" id="WP_380329383.1">
    <property type="nucleotide sequence ID" value="NZ_JBHYPW010000056.1"/>
</dbReference>
<evidence type="ECO:0000313" key="1">
    <source>
        <dbReference type="EMBL" id="MFE1355307.1"/>
    </source>
</evidence>
<organism evidence="1 2">
    <name type="scientific">Kitasatospora phosalacinea</name>
    <dbReference type="NCBI Taxonomy" id="2065"/>
    <lineage>
        <taxon>Bacteria</taxon>
        <taxon>Bacillati</taxon>
        <taxon>Actinomycetota</taxon>
        <taxon>Actinomycetes</taxon>
        <taxon>Kitasatosporales</taxon>
        <taxon>Streptomycetaceae</taxon>
        <taxon>Kitasatospora</taxon>
    </lineage>
</organism>
<gene>
    <name evidence="1" type="ORF">ACFW6T_25275</name>
</gene>
<keyword evidence="2" id="KW-1185">Reference proteome</keyword>
<evidence type="ECO:0000313" key="2">
    <source>
        <dbReference type="Proteomes" id="UP001599542"/>
    </source>
</evidence>
<proteinExistence type="predicted"/>
<name>A0ABW6GRB9_9ACTN</name>
<comment type="caution">
    <text evidence="1">The sequence shown here is derived from an EMBL/GenBank/DDBJ whole genome shotgun (WGS) entry which is preliminary data.</text>
</comment>
<dbReference type="EMBL" id="JBHYPX010000058">
    <property type="protein sequence ID" value="MFE1355307.1"/>
    <property type="molecule type" value="Genomic_DNA"/>
</dbReference>